<dbReference type="RefSeq" id="WP_021681152.1">
    <property type="nucleotide sequence ID" value="NZ_KI260335.1"/>
</dbReference>
<reference evidence="3 4" key="1">
    <citation type="submission" date="2013-07" db="EMBL/GenBank/DDBJ databases">
        <authorList>
            <person name="Weinstock G."/>
            <person name="Sodergren E."/>
            <person name="Wylie T."/>
            <person name="Fulton L."/>
            <person name="Fulton R."/>
            <person name="Fronick C."/>
            <person name="O'Laughlin M."/>
            <person name="Godfrey J."/>
            <person name="Miner T."/>
            <person name="Herter B."/>
            <person name="Appelbaum E."/>
            <person name="Cordes M."/>
            <person name="Lek S."/>
            <person name="Wollam A."/>
            <person name="Pepin K.H."/>
            <person name="Palsikar V.B."/>
            <person name="Mitreva M."/>
            <person name="Wilson R.K."/>
        </authorList>
    </citation>
    <scope>NUCLEOTIDE SEQUENCE [LARGE SCALE GENOMIC DNA]</scope>
    <source>
        <strain evidence="3 4">ATCC 27760</strain>
    </source>
</reference>
<dbReference type="HOGENOM" id="CLU_384894_0_0_9"/>
<organism evidence="3 4">
    <name type="scientific">Ruminococcus callidus ATCC 27760</name>
    <dbReference type="NCBI Taxonomy" id="411473"/>
    <lineage>
        <taxon>Bacteria</taxon>
        <taxon>Bacillati</taxon>
        <taxon>Bacillota</taxon>
        <taxon>Clostridia</taxon>
        <taxon>Eubacteriales</taxon>
        <taxon>Oscillospiraceae</taxon>
        <taxon>Ruminococcus</taxon>
    </lineage>
</organism>
<accession>U2JSV4</accession>
<dbReference type="OrthoDB" id="1816178at2"/>
<evidence type="ECO:0000313" key="3">
    <source>
        <dbReference type="EMBL" id="ERJ89356.1"/>
    </source>
</evidence>
<protein>
    <submittedName>
        <fullName evidence="3">Uncharacterized protein</fullName>
    </submittedName>
</protein>
<dbReference type="STRING" id="411473.RUMCAL_02959"/>
<keyword evidence="4" id="KW-1185">Reference proteome</keyword>
<evidence type="ECO:0000256" key="1">
    <source>
        <dbReference type="SAM" id="MobiDB-lite"/>
    </source>
</evidence>
<feature type="chain" id="PRO_5004630269" evidence="2">
    <location>
        <begin position="30"/>
        <end position="718"/>
    </location>
</feature>
<proteinExistence type="predicted"/>
<feature type="region of interest" description="Disordered" evidence="1">
    <location>
        <begin position="436"/>
        <end position="513"/>
    </location>
</feature>
<keyword evidence="2" id="KW-0732">Signal</keyword>
<feature type="signal peptide" evidence="2">
    <location>
        <begin position="1"/>
        <end position="29"/>
    </location>
</feature>
<evidence type="ECO:0000313" key="4">
    <source>
        <dbReference type="Proteomes" id="UP000016662"/>
    </source>
</evidence>
<dbReference type="AlphaFoldDB" id="U2JSV4"/>
<dbReference type="EMBL" id="AWVF01000383">
    <property type="protein sequence ID" value="ERJ89356.1"/>
    <property type="molecule type" value="Genomic_DNA"/>
</dbReference>
<dbReference type="PATRIC" id="fig|411473.3.peg.2486"/>
<gene>
    <name evidence="3" type="ORF">RUMCAL_02959</name>
</gene>
<comment type="caution">
    <text evidence="3">The sequence shown here is derived from an EMBL/GenBank/DDBJ whole genome shotgun (WGS) entry which is preliminary data.</text>
</comment>
<name>U2JSV4_9FIRM</name>
<dbReference type="Proteomes" id="UP000016662">
    <property type="component" value="Unassembled WGS sequence"/>
</dbReference>
<evidence type="ECO:0000256" key="2">
    <source>
        <dbReference type="SAM" id="SignalP"/>
    </source>
</evidence>
<sequence>MKKTFNRLLAATVAIPVALGQVLAISANAAEAPAALKVTADKLLKVEPATGFPETVSADADTITYTVESDWNTTLAKQLNTETSNKTVTVDAKKFVAGINSANYYVELLKKAVNASENPTATVKDGVVTISGTADFSAATDKLAEKLDTLGGYENFTLDTSILTGVAYTATIKTDFANSKSVDADLSFTANGKTYGVSTATEYANDVCTNLAGQVTAAVDQKVKELAAEYNMTEDEVRANADFDIAGDVAALKAETDKLSADIAKAQKKYDSFKNLTKAAKSYDSADAALAAAVNYLSKNVAAAANQPKTVDGMVAKYGANFDNGVASVNSSLKDAGVNVEIAVSSADVAALLKSATKVTIGAAAGTYTAELEITDAEKAEVEKYVEEQVAEKLPEKTVVSVDTVKTVTVSGAADGVAAFDVTRDVTVVLKDKDTTTTTTTTTGDSGTTTTVASGATTDVSGATTDVSGDTTDVSSETTTVSSDTTDVSGDTTTDDSNTTTTDGSGTTTETLPTGVSSVEVKTVDAETAENIYLSDEESFNVAGLIESVTLHLENGEDVTVDPATAIDFEMTPAEAYETVTEKTAGKVYFDGEVGLKYKGEEDVEITDTVKVAVALKGDTTLDGKVDATDLFETAYYVALQGAGKTPIFDTVKNGTALESKLAYLASDIDTESKAGENTEDGKLDATDMLYTAVYQAYNGAGNHIDWAEAIKMANGGK</sequence>